<dbReference type="KEGG" id="gtl:EP073_04630"/>
<evidence type="ECO:0000259" key="2">
    <source>
        <dbReference type="SMART" id="SM00834"/>
    </source>
</evidence>
<dbReference type="PANTHER" id="PTHR34404:SF2">
    <property type="entry name" value="CONSERVED SERINE RICH PROTEIN"/>
    <property type="match status" value="1"/>
</dbReference>
<evidence type="ECO:0000313" key="4">
    <source>
        <dbReference type="Proteomes" id="UP000287502"/>
    </source>
</evidence>
<keyword evidence="4" id="KW-1185">Reference proteome</keyword>
<protein>
    <submittedName>
        <fullName evidence="3">Zinc ribbon domain-containing protein</fullName>
    </submittedName>
</protein>
<feature type="domain" description="Putative regulatory protein FmdB zinc ribbon" evidence="2">
    <location>
        <begin position="1"/>
        <end position="42"/>
    </location>
</feature>
<dbReference type="Proteomes" id="UP000287502">
    <property type="component" value="Chromosome"/>
</dbReference>
<feature type="compositionally biased region" description="Low complexity" evidence="1">
    <location>
        <begin position="59"/>
        <end position="83"/>
    </location>
</feature>
<dbReference type="RefSeq" id="WP_128466001.1">
    <property type="nucleotide sequence ID" value="NZ_CP035108.1"/>
</dbReference>
<dbReference type="Pfam" id="PF09723">
    <property type="entry name" value="Zn_ribbon_8"/>
    <property type="match status" value="1"/>
</dbReference>
<dbReference type="InterPro" id="IPR013429">
    <property type="entry name" value="Regulatory_FmdB_Zinc_ribbon"/>
</dbReference>
<gene>
    <name evidence="3" type="ORF">EP073_04630</name>
</gene>
<proteinExistence type="predicted"/>
<sequence>MPIYEYRCRSCGKVTEMMESITSVEKVKECPACKGEAERIMSVSGFQLKGGGWHDQGYSKAPSCASADSSSPKCASCPAAAGS</sequence>
<reference evidence="3 4" key="1">
    <citation type="submission" date="2019-01" db="EMBL/GenBank/DDBJ databases">
        <title>Geovibrio thiophilus DSM 11263, complete genome.</title>
        <authorList>
            <person name="Spring S."/>
            <person name="Bunk B."/>
            <person name="Sproer C."/>
        </authorList>
    </citation>
    <scope>NUCLEOTIDE SEQUENCE [LARGE SCALE GENOMIC DNA]</scope>
    <source>
        <strain evidence="3 4">DSM 11263</strain>
    </source>
</reference>
<dbReference type="EMBL" id="CP035108">
    <property type="protein sequence ID" value="QAR32714.1"/>
    <property type="molecule type" value="Genomic_DNA"/>
</dbReference>
<feature type="region of interest" description="Disordered" evidence="1">
    <location>
        <begin position="56"/>
        <end position="83"/>
    </location>
</feature>
<accession>A0A3R5V0N6</accession>
<dbReference type="NCBIfam" id="TIGR02605">
    <property type="entry name" value="CxxC_CxxC_SSSS"/>
    <property type="match status" value="1"/>
</dbReference>
<dbReference type="AlphaFoldDB" id="A0A3R5V0N6"/>
<evidence type="ECO:0000256" key="1">
    <source>
        <dbReference type="SAM" id="MobiDB-lite"/>
    </source>
</evidence>
<dbReference type="OrthoDB" id="9813321at2"/>
<name>A0A3R5V0N6_9BACT</name>
<dbReference type="PANTHER" id="PTHR34404">
    <property type="entry name" value="REGULATORY PROTEIN, FMDB FAMILY"/>
    <property type="match status" value="1"/>
</dbReference>
<evidence type="ECO:0000313" key="3">
    <source>
        <dbReference type="EMBL" id="QAR32714.1"/>
    </source>
</evidence>
<dbReference type="SMART" id="SM00834">
    <property type="entry name" value="CxxC_CXXC_SSSS"/>
    <property type="match status" value="1"/>
</dbReference>
<organism evidence="3 4">
    <name type="scientific">Geovibrio thiophilus</name>
    <dbReference type="NCBI Taxonomy" id="139438"/>
    <lineage>
        <taxon>Bacteria</taxon>
        <taxon>Pseudomonadati</taxon>
        <taxon>Deferribacterota</taxon>
        <taxon>Deferribacteres</taxon>
        <taxon>Deferribacterales</taxon>
        <taxon>Geovibrionaceae</taxon>
        <taxon>Geovibrio</taxon>
    </lineage>
</organism>